<dbReference type="AlphaFoldDB" id="A0A7C3KGY6"/>
<reference evidence="1" key="1">
    <citation type="journal article" date="2020" name="mSystems">
        <title>Genome- and Community-Level Interaction Insights into Carbon Utilization and Element Cycling Functions of Hydrothermarchaeota in Hydrothermal Sediment.</title>
        <authorList>
            <person name="Zhou Z."/>
            <person name="Liu Y."/>
            <person name="Xu W."/>
            <person name="Pan J."/>
            <person name="Luo Z.H."/>
            <person name="Li M."/>
        </authorList>
    </citation>
    <scope>NUCLEOTIDE SEQUENCE [LARGE SCALE GENOMIC DNA]</scope>
    <source>
        <strain evidence="1">SpSt-418</strain>
    </source>
</reference>
<accession>A0A7C3KGY6</accession>
<name>A0A7C3KGY6_9CYAN</name>
<proteinExistence type="predicted"/>
<gene>
    <name evidence="1" type="ORF">ENR64_18425</name>
</gene>
<evidence type="ECO:0000313" key="1">
    <source>
        <dbReference type="EMBL" id="HFM99691.1"/>
    </source>
</evidence>
<sequence length="788" mass="85238">MPKTRIDALQTVSIDVVKALAERGEKVEQGGGAIINFEAQSAGAVNAYAEVINTDNGVAFTFPFLQDGSFAQLPLDTVAWYFSRNTEAFVSLQNTTAIETQAVTTVFVSGRAINLERKRLKPNEVITIKLPSIEKSEKNNGLLSAGVRVEHNGIPGAVVAQGWVVDEKIGFSAPLTFRYQSNCSCSDGTQHLYGTAVMIGPEGGAMMGPGVVFSPYLAARNRSNEPISIRPIFSYTGRDGAEEVVLPQISLGSQESTVINLREFQENGTIPSQVGMGNIDLQYNGESGVLIAELASVDRTGNFVGRVPLVCNGNQALHMSFWRTDGDWRSTLAIENIARSENDVEITISYPGGVYLLEKKFGAGETIMVSINELQQSQVPDRAGRRIPAGATMGGVNIWSKNVVNGLVINAMLANPVTKTCGSCGATGYVREYYLTNKSSTSTLYYTFEDHVVGEQIPLYMSMRYSTNSIYSEVCDYVSSSNTSVAGIGSNGYLTALSIGSASLTGRTQSYYPTDPACSNYLPLQRSSTLNVFNFTITTNPPESDGIRPKGTGGLLESATVTVQTNPAVASQSVNLSVVRVTNSGGHMRVLAYHPESTDSTVIGSFAATQGATSTNGAFETTYTAPIFGGTVILRATIRSITKEQYMNIYIPALYELGSGENYTLTGFTPQHPQGTNHWGTLTANSNLVAIANDYKAQFYGTGTIPDGDKLRYNDQSLTDGGKFEIPGHWEPDASHREHRVGINCDISAQNVPRDRWTALTEIFRFNGSPNYHDETGTSQPHWHTRFE</sequence>
<dbReference type="EMBL" id="DSRU01000266">
    <property type="protein sequence ID" value="HFM99691.1"/>
    <property type="molecule type" value="Genomic_DNA"/>
</dbReference>
<organism evidence="1">
    <name type="scientific">Oscillatoriales cyanobacterium SpSt-418</name>
    <dbReference type="NCBI Taxonomy" id="2282169"/>
    <lineage>
        <taxon>Bacteria</taxon>
        <taxon>Bacillati</taxon>
        <taxon>Cyanobacteriota</taxon>
        <taxon>Cyanophyceae</taxon>
        <taxon>Oscillatoriophycideae</taxon>
        <taxon>Oscillatoriales</taxon>
    </lineage>
</organism>
<comment type="caution">
    <text evidence="1">The sequence shown here is derived from an EMBL/GenBank/DDBJ whole genome shotgun (WGS) entry which is preliminary data.</text>
</comment>
<protein>
    <submittedName>
        <fullName evidence="1">Uncharacterized protein</fullName>
    </submittedName>
</protein>